<comment type="caution">
    <text evidence="2">The sequence shown here is derived from an EMBL/GenBank/DDBJ whole genome shotgun (WGS) entry which is preliminary data.</text>
</comment>
<protein>
    <submittedName>
        <fullName evidence="2">Uncharacterized protein</fullName>
    </submittedName>
</protein>
<evidence type="ECO:0000313" key="3">
    <source>
        <dbReference type="Proteomes" id="UP001218218"/>
    </source>
</evidence>
<sequence>MAHAPHDGCGVHPKNFAKHLWADNVSNTRLTDELRAHKFFWRIAHFANILFAVWAPVLFAFYTAQMALLHTWKPSLRLNFLGSVFAACTFNFGPRAICASHLDFANLAWGWCAITALGNFDPTTAAT</sequence>
<keyword evidence="1" id="KW-1133">Transmembrane helix</keyword>
<feature type="transmembrane region" description="Helical" evidence="1">
    <location>
        <begin position="39"/>
        <end position="64"/>
    </location>
</feature>
<gene>
    <name evidence="2" type="ORF">DFH08DRAFT_974899</name>
</gene>
<keyword evidence="3" id="KW-1185">Reference proteome</keyword>
<evidence type="ECO:0000256" key="1">
    <source>
        <dbReference type="SAM" id="Phobius"/>
    </source>
</evidence>
<name>A0AAD7EB33_9AGAR</name>
<dbReference type="AlphaFoldDB" id="A0AAD7EB33"/>
<organism evidence="2 3">
    <name type="scientific">Mycena albidolilacea</name>
    <dbReference type="NCBI Taxonomy" id="1033008"/>
    <lineage>
        <taxon>Eukaryota</taxon>
        <taxon>Fungi</taxon>
        <taxon>Dikarya</taxon>
        <taxon>Basidiomycota</taxon>
        <taxon>Agaricomycotina</taxon>
        <taxon>Agaricomycetes</taxon>
        <taxon>Agaricomycetidae</taxon>
        <taxon>Agaricales</taxon>
        <taxon>Marasmiineae</taxon>
        <taxon>Mycenaceae</taxon>
        <taxon>Mycena</taxon>
    </lineage>
</organism>
<dbReference type="Proteomes" id="UP001218218">
    <property type="component" value="Unassembled WGS sequence"/>
</dbReference>
<keyword evidence="1" id="KW-0812">Transmembrane</keyword>
<accession>A0AAD7EB33</accession>
<evidence type="ECO:0000313" key="2">
    <source>
        <dbReference type="EMBL" id="KAJ7309158.1"/>
    </source>
</evidence>
<dbReference type="EMBL" id="JARIHO010000083">
    <property type="protein sequence ID" value="KAJ7309158.1"/>
    <property type="molecule type" value="Genomic_DNA"/>
</dbReference>
<reference evidence="2" key="1">
    <citation type="submission" date="2023-03" db="EMBL/GenBank/DDBJ databases">
        <title>Massive genome expansion in bonnet fungi (Mycena s.s.) driven by repeated elements and novel gene families across ecological guilds.</title>
        <authorList>
            <consortium name="Lawrence Berkeley National Laboratory"/>
            <person name="Harder C.B."/>
            <person name="Miyauchi S."/>
            <person name="Viragh M."/>
            <person name="Kuo A."/>
            <person name="Thoen E."/>
            <person name="Andreopoulos B."/>
            <person name="Lu D."/>
            <person name="Skrede I."/>
            <person name="Drula E."/>
            <person name="Henrissat B."/>
            <person name="Morin E."/>
            <person name="Kohler A."/>
            <person name="Barry K."/>
            <person name="LaButti K."/>
            <person name="Morin E."/>
            <person name="Salamov A."/>
            <person name="Lipzen A."/>
            <person name="Mereny Z."/>
            <person name="Hegedus B."/>
            <person name="Baldrian P."/>
            <person name="Stursova M."/>
            <person name="Weitz H."/>
            <person name="Taylor A."/>
            <person name="Grigoriev I.V."/>
            <person name="Nagy L.G."/>
            <person name="Martin F."/>
            <person name="Kauserud H."/>
        </authorList>
    </citation>
    <scope>NUCLEOTIDE SEQUENCE</scope>
    <source>
        <strain evidence="2">CBHHK002</strain>
    </source>
</reference>
<keyword evidence="1" id="KW-0472">Membrane</keyword>
<proteinExistence type="predicted"/>
<feature type="transmembrane region" description="Helical" evidence="1">
    <location>
        <begin position="76"/>
        <end position="93"/>
    </location>
</feature>